<accession>A0A8B6CQW1</accession>
<gene>
    <name evidence="2" type="ORF">MGAL_10B077311</name>
</gene>
<dbReference type="EMBL" id="UYJE01002164">
    <property type="protein sequence ID" value="VDI08342.1"/>
    <property type="molecule type" value="Genomic_DNA"/>
</dbReference>
<sequence>MELISLVKKKKSKEAIERIKGGANLHYVDETGCTCLHYASAGGLSEVIVEAAQHGIDVELRDK</sequence>
<dbReference type="PROSITE" id="PS50297">
    <property type="entry name" value="ANK_REP_REGION"/>
    <property type="match status" value="1"/>
</dbReference>
<feature type="non-terminal residue" evidence="2">
    <location>
        <position position="1"/>
    </location>
</feature>
<organism evidence="2 3">
    <name type="scientific">Mytilus galloprovincialis</name>
    <name type="common">Mediterranean mussel</name>
    <dbReference type="NCBI Taxonomy" id="29158"/>
    <lineage>
        <taxon>Eukaryota</taxon>
        <taxon>Metazoa</taxon>
        <taxon>Spiralia</taxon>
        <taxon>Lophotrochozoa</taxon>
        <taxon>Mollusca</taxon>
        <taxon>Bivalvia</taxon>
        <taxon>Autobranchia</taxon>
        <taxon>Pteriomorphia</taxon>
        <taxon>Mytilida</taxon>
        <taxon>Mytiloidea</taxon>
        <taxon>Mytilidae</taxon>
        <taxon>Mytilinae</taxon>
        <taxon>Mytilus</taxon>
    </lineage>
</organism>
<protein>
    <submittedName>
        <fullName evidence="2">Uncharacterized protein</fullName>
    </submittedName>
</protein>
<reference evidence="2" key="1">
    <citation type="submission" date="2018-11" db="EMBL/GenBank/DDBJ databases">
        <authorList>
            <person name="Alioto T."/>
            <person name="Alioto T."/>
        </authorList>
    </citation>
    <scope>NUCLEOTIDE SEQUENCE</scope>
</reference>
<dbReference type="InterPro" id="IPR036770">
    <property type="entry name" value="Ankyrin_rpt-contain_sf"/>
</dbReference>
<keyword evidence="1" id="KW-0040">ANK repeat</keyword>
<keyword evidence="3" id="KW-1185">Reference proteome</keyword>
<evidence type="ECO:0000313" key="3">
    <source>
        <dbReference type="Proteomes" id="UP000596742"/>
    </source>
</evidence>
<evidence type="ECO:0000256" key="1">
    <source>
        <dbReference type="PROSITE-ProRule" id="PRU00023"/>
    </source>
</evidence>
<evidence type="ECO:0000313" key="2">
    <source>
        <dbReference type="EMBL" id="VDI08342.1"/>
    </source>
</evidence>
<dbReference type="Gene3D" id="1.25.40.20">
    <property type="entry name" value="Ankyrin repeat-containing domain"/>
    <property type="match status" value="1"/>
</dbReference>
<feature type="repeat" description="ANK" evidence="1">
    <location>
        <begin position="31"/>
        <end position="63"/>
    </location>
</feature>
<dbReference type="AlphaFoldDB" id="A0A8B6CQW1"/>
<dbReference type="OrthoDB" id="6616130at2759"/>
<name>A0A8B6CQW1_MYTGA</name>
<dbReference type="Proteomes" id="UP000596742">
    <property type="component" value="Unassembled WGS sequence"/>
</dbReference>
<dbReference type="InterPro" id="IPR002110">
    <property type="entry name" value="Ankyrin_rpt"/>
</dbReference>
<proteinExistence type="predicted"/>
<dbReference type="PROSITE" id="PS50088">
    <property type="entry name" value="ANK_REPEAT"/>
    <property type="match status" value="1"/>
</dbReference>
<comment type="caution">
    <text evidence="2">The sequence shown here is derived from an EMBL/GenBank/DDBJ whole genome shotgun (WGS) entry which is preliminary data.</text>
</comment>
<dbReference type="SUPFAM" id="SSF48403">
    <property type="entry name" value="Ankyrin repeat"/>
    <property type="match status" value="1"/>
</dbReference>